<evidence type="ECO:0000256" key="2">
    <source>
        <dbReference type="ARBA" id="ARBA00006555"/>
    </source>
</evidence>
<dbReference type="PANTHER" id="PTHR33446:SF2">
    <property type="entry name" value="PROTEIN TONB"/>
    <property type="match status" value="1"/>
</dbReference>
<evidence type="ECO:0000256" key="7">
    <source>
        <dbReference type="ARBA" id="ARBA00022927"/>
    </source>
</evidence>
<dbReference type="Pfam" id="PF03544">
    <property type="entry name" value="TonB_C"/>
    <property type="match status" value="1"/>
</dbReference>
<keyword evidence="3" id="KW-0813">Transport</keyword>
<dbReference type="InterPro" id="IPR006260">
    <property type="entry name" value="TonB/TolA_C"/>
</dbReference>
<dbReference type="GO" id="GO:0031992">
    <property type="term" value="F:energy transducer activity"/>
    <property type="evidence" value="ECO:0007669"/>
    <property type="project" value="TreeGrafter"/>
</dbReference>
<keyword evidence="9" id="KW-0472">Membrane</keyword>
<dbReference type="EMBL" id="MLJW01002090">
    <property type="protein sequence ID" value="OIQ75677.1"/>
    <property type="molecule type" value="Genomic_DNA"/>
</dbReference>
<dbReference type="PANTHER" id="PTHR33446">
    <property type="entry name" value="PROTEIN TONB-RELATED"/>
    <property type="match status" value="1"/>
</dbReference>
<keyword evidence="4" id="KW-1003">Cell membrane</keyword>
<accession>A0A1J5QI51</accession>
<keyword evidence="8" id="KW-1133">Transmembrane helix</keyword>
<evidence type="ECO:0000256" key="3">
    <source>
        <dbReference type="ARBA" id="ARBA00022448"/>
    </source>
</evidence>
<proteinExistence type="inferred from homology"/>
<name>A0A1J5QI51_9ZZZZ</name>
<dbReference type="GO" id="GO:0015031">
    <property type="term" value="P:protein transport"/>
    <property type="evidence" value="ECO:0007669"/>
    <property type="project" value="UniProtKB-KW"/>
</dbReference>
<protein>
    <submittedName>
        <fullName evidence="11">Gram-negative bacterial tonB protein</fullName>
    </submittedName>
</protein>
<evidence type="ECO:0000256" key="4">
    <source>
        <dbReference type="ARBA" id="ARBA00022475"/>
    </source>
</evidence>
<evidence type="ECO:0000256" key="5">
    <source>
        <dbReference type="ARBA" id="ARBA00022519"/>
    </source>
</evidence>
<keyword evidence="6" id="KW-0812">Transmembrane</keyword>
<dbReference type="Gene3D" id="3.30.1150.10">
    <property type="match status" value="1"/>
</dbReference>
<evidence type="ECO:0000259" key="10">
    <source>
        <dbReference type="PROSITE" id="PS52015"/>
    </source>
</evidence>
<dbReference type="AlphaFoldDB" id="A0A1J5QI51"/>
<evidence type="ECO:0000256" key="8">
    <source>
        <dbReference type="ARBA" id="ARBA00022989"/>
    </source>
</evidence>
<dbReference type="GO" id="GO:0055085">
    <property type="term" value="P:transmembrane transport"/>
    <property type="evidence" value="ECO:0007669"/>
    <property type="project" value="InterPro"/>
</dbReference>
<keyword evidence="7" id="KW-0653">Protein transport</keyword>
<organism evidence="11">
    <name type="scientific">mine drainage metagenome</name>
    <dbReference type="NCBI Taxonomy" id="410659"/>
    <lineage>
        <taxon>unclassified sequences</taxon>
        <taxon>metagenomes</taxon>
        <taxon>ecological metagenomes</taxon>
    </lineage>
</organism>
<evidence type="ECO:0000256" key="1">
    <source>
        <dbReference type="ARBA" id="ARBA00004383"/>
    </source>
</evidence>
<dbReference type="GO" id="GO:0098797">
    <property type="term" value="C:plasma membrane protein complex"/>
    <property type="evidence" value="ECO:0007669"/>
    <property type="project" value="TreeGrafter"/>
</dbReference>
<feature type="domain" description="TonB C-terminal" evidence="10">
    <location>
        <begin position="25"/>
        <end position="118"/>
    </location>
</feature>
<dbReference type="InterPro" id="IPR037682">
    <property type="entry name" value="TonB_C"/>
</dbReference>
<keyword evidence="5" id="KW-0997">Cell inner membrane</keyword>
<comment type="caution">
    <text evidence="11">The sequence shown here is derived from an EMBL/GenBank/DDBJ whole genome shotgun (WGS) entry which is preliminary data.</text>
</comment>
<dbReference type="SUPFAM" id="SSF74653">
    <property type="entry name" value="TolA/TonB C-terminal domain"/>
    <property type="match status" value="1"/>
</dbReference>
<evidence type="ECO:0000256" key="9">
    <source>
        <dbReference type="ARBA" id="ARBA00023136"/>
    </source>
</evidence>
<evidence type="ECO:0000313" key="11">
    <source>
        <dbReference type="EMBL" id="OIQ75677.1"/>
    </source>
</evidence>
<gene>
    <name evidence="11" type="ORF">GALL_426560</name>
</gene>
<dbReference type="NCBIfam" id="TIGR01352">
    <property type="entry name" value="tonB_Cterm"/>
    <property type="match status" value="1"/>
</dbReference>
<evidence type="ECO:0000256" key="6">
    <source>
        <dbReference type="ARBA" id="ARBA00022692"/>
    </source>
</evidence>
<comment type="similarity">
    <text evidence="2">Belongs to the TonB family.</text>
</comment>
<reference evidence="11" key="1">
    <citation type="submission" date="2016-10" db="EMBL/GenBank/DDBJ databases">
        <title>Sequence of Gallionella enrichment culture.</title>
        <authorList>
            <person name="Poehlein A."/>
            <person name="Muehling M."/>
            <person name="Daniel R."/>
        </authorList>
    </citation>
    <scope>NUCLEOTIDE SEQUENCE</scope>
</reference>
<dbReference type="InterPro" id="IPR051045">
    <property type="entry name" value="TonB-dependent_transducer"/>
</dbReference>
<dbReference type="PROSITE" id="PS52015">
    <property type="entry name" value="TONB_CTD"/>
    <property type="match status" value="1"/>
</dbReference>
<sequence length="118" mass="12563">MPVVAPPPASVPVRPAVDLDALQAAYGQAVHVAIQSAARYPEMARRLGESGRALVAFRFEQGTAHDVRIVTSSGSGVLDRAAERAVHDASYPQPPAALQGKPLQLRLWIQFRLADGAD</sequence>
<comment type="subcellular location">
    <subcellularLocation>
        <location evidence="1">Cell inner membrane</location>
        <topology evidence="1">Single-pass membrane protein</topology>
        <orientation evidence="1">Periplasmic side</orientation>
    </subcellularLocation>
</comment>